<evidence type="ECO:0000256" key="12">
    <source>
        <dbReference type="ARBA" id="ARBA00023306"/>
    </source>
</evidence>
<feature type="compositionally biased region" description="Basic and acidic residues" evidence="16">
    <location>
        <begin position="159"/>
        <end position="181"/>
    </location>
</feature>
<sequence length="1082" mass="122928">MEESAKSKGGTLSTTSSKGSLENGTVTASSNQVNSPGGFSSPVQYTRGKKAGEEEKAVNVQVALRCRPLNKKEQLAGEECVISCNEVKKEVKVVATGEKAANTIKKSQTKSFLFDKVFGMDATQEQVYASVCKPIVEEVLNGYNCTVFAYGQTGTGKTHTMEGQRDEKEGLTFDNNSSKDLKGKCPPGAGVIPRAIRHIFHHLQDIQAEYTVRVSYLELYNEQLTDLLGIDGNDVDLRIYEDPQKGTFVAGLEEVPVRSEEEIFSILEKSAVKRRTAETLMNKYSSRSHSIFSITIHIKESTPEGEDLLKVGKLNLVDLAGSENIGRSGAQNMRAREAGNINQSLLTLGRVITSLVEHHPHIPYRDSKLTRLLQESLGGRNKTCIIATICPGVSSLDETLSTLDYACRAKNIKNRPTVNQMMAKRTLIKEYTDEIARLKAELEATRSKNGIYLPTDMYEKLMAKQALQSDTIENLEAKMQKTEEEMEKLRKLFEDNKNELEETKRVLQQTEDNLKRTKRKLVETKRRLKKVTRERDEKEYLLTCHKETEVKLHGQATDLRGTLEKSLEDVQNLFAKIQRKQSIEDHNIEAASQFAQQSQTTISFLQKNIQKYLQERTQRYELAEKETDEFLQGQREQNAKVKLQVEHLLSEANKGLQELVRESDEYTQKHSERQNSYSVEYQKNIKHLKGVFEQLVETYKEDHKNLEQNINENIEGIHKFAQQSLDHLQQQEDSMKVFLNSQVQHFHDIIQCLVKENEKQKQRLDETEQVIVSNAQKQSELLDEAKDEALKAIQATLDNLVTRSKSAQAEATKENKESLLNCVNGLTDMQQQLERNVSQAESSLEEYRQEANLAKTKMADETNQSLQKQVEKENAALQKTQLSTKHLEQGMKEAERTRTEGQELHNAFFQDSQTLSRDYVKRRDLSCEKATQELTSCKNLTQECIEKGIEKDTSTAAKVKDGLSEEKSALQDFHKKQVEFVDNIAGSVDELMTSGLRVDEPTSTTPRKRQWNYPQELERTQSHEELLRIFYSSYKEPSEISSDEDNIDDGQVLKEANGMNDRELSNMNDDISSSSRVTTIPA</sequence>
<evidence type="ECO:0000256" key="9">
    <source>
        <dbReference type="ARBA" id="ARBA00023054"/>
    </source>
</evidence>
<organism evidence="18 19">
    <name type="scientific">Galdieria yellowstonensis</name>
    <dbReference type="NCBI Taxonomy" id="3028027"/>
    <lineage>
        <taxon>Eukaryota</taxon>
        <taxon>Rhodophyta</taxon>
        <taxon>Bangiophyceae</taxon>
        <taxon>Galdieriales</taxon>
        <taxon>Galdieriaceae</taxon>
        <taxon>Galdieria</taxon>
    </lineage>
</organism>
<keyword evidence="5" id="KW-0493">Microtubule</keyword>
<evidence type="ECO:0000256" key="4">
    <source>
        <dbReference type="ARBA" id="ARBA00022618"/>
    </source>
</evidence>
<dbReference type="InterPro" id="IPR019821">
    <property type="entry name" value="Kinesin_motor_CS"/>
</dbReference>
<accession>A0AAV9IEM2</accession>
<dbReference type="EMBL" id="JANCYU010000034">
    <property type="protein sequence ID" value="KAK4525864.1"/>
    <property type="molecule type" value="Genomic_DNA"/>
</dbReference>
<evidence type="ECO:0000256" key="14">
    <source>
        <dbReference type="PROSITE-ProRule" id="PRU00283"/>
    </source>
</evidence>
<dbReference type="InterPro" id="IPR047241">
    <property type="entry name" value="KIF11-like_kin_motor_dom"/>
</dbReference>
<keyword evidence="19" id="KW-1185">Reference proteome</keyword>
<evidence type="ECO:0000313" key="19">
    <source>
        <dbReference type="Proteomes" id="UP001300502"/>
    </source>
</evidence>
<keyword evidence="12" id="KW-0131">Cell cycle</keyword>
<comment type="subcellular location">
    <subcellularLocation>
        <location evidence="1">Cytoplasm</location>
        <location evidence="1">Cytoskeleton</location>
    </subcellularLocation>
</comment>
<comment type="caution">
    <text evidence="18">The sequence shown here is derived from an EMBL/GenBank/DDBJ whole genome shotgun (WGS) entry which is preliminary data.</text>
</comment>
<dbReference type="PANTHER" id="PTHR47970">
    <property type="entry name" value="KINESIN-LIKE PROTEIN KIF11"/>
    <property type="match status" value="1"/>
</dbReference>
<evidence type="ECO:0000256" key="5">
    <source>
        <dbReference type="ARBA" id="ARBA00022701"/>
    </source>
</evidence>
<dbReference type="InterPro" id="IPR025901">
    <property type="entry name" value="Kinesin-assoc_MT-bd_dom"/>
</dbReference>
<reference evidence="18 19" key="1">
    <citation type="submission" date="2022-07" db="EMBL/GenBank/DDBJ databases">
        <title>Genome-wide signatures of adaptation to extreme environments.</title>
        <authorList>
            <person name="Cho C.H."/>
            <person name="Yoon H.S."/>
        </authorList>
    </citation>
    <scope>NUCLEOTIDE SEQUENCE [LARGE SCALE GENOMIC DNA]</scope>
    <source>
        <strain evidence="18 19">108.79 E11</strain>
    </source>
</reference>
<keyword evidence="10 14" id="KW-0505">Motor protein</keyword>
<dbReference type="GO" id="GO:0008017">
    <property type="term" value="F:microtubule binding"/>
    <property type="evidence" value="ECO:0007669"/>
    <property type="project" value="InterPro"/>
</dbReference>
<keyword evidence="8 14" id="KW-0067">ATP-binding</keyword>
<evidence type="ECO:0000256" key="10">
    <source>
        <dbReference type="ARBA" id="ARBA00023175"/>
    </source>
</evidence>
<evidence type="ECO:0000256" key="11">
    <source>
        <dbReference type="ARBA" id="ARBA00023212"/>
    </source>
</evidence>
<evidence type="ECO:0000256" key="13">
    <source>
        <dbReference type="ARBA" id="ARBA00034704"/>
    </source>
</evidence>
<feature type="compositionally biased region" description="Polar residues" evidence="16">
    <location>
        <begin position="22"/>
        <end position="44"/>
    </location>
</feature>
<dbReference type="PRINTS" id="PR00380">
    <property type="entry name" value="KINESINHEAVY"/>
</dbReference>
<evidence type="ECO:0000313" key="18">
    <source>
        <dbReference type="EMBL" id="KAK4525864.1"/>
    </source>
</evidence>
<keyword evidence="4" id="KW-0132">Cell division</keyword>
<dbReference type="Gene3D" id="3.40.850.10">
    <property type="entry name" value="Kinesin motor domain"/>
    <property type="match status" value="1"/>
</dbReference>
<dbReference type="GO" id="GO:0051301">
    <property type="term" value="P:cell division"/>
    <property type="evidence" value="ECO:0007669"/>
    <property type="project" value="UniProtKB-KW"/>
</dbReference>
<feature type="compositionally biased region" description="Low complexity" evidence="16">
    <location>
        <begin position="7"/>
        <end position="21"/>
    </location>
</feature>
<evidence type="ECO:0000256" key="6">
    <source>
        <dbReference type="ARBA" id="ARBA00022741"/>
    </source>
</evidence>
<evidence type="ECO:0000256" key="3">
    <source>
        <dbReference type="ARBA" id="ARBA00022553"/>
    </source>
</evidence>
<feature type="domain" description="Kinesin motor" evidence="17">
    <location>
        <begin position="59"/>
        <end position="412"/>
    </location>
</feature>
<dbReference type="GO" id="GO:0005524">
    <property type="term" value="F:ATP binding"/>
    <property type="evidence" value="ECO:0007669"/>
    <property type="project" value="UniProtKB-UniRule"/>
</dbReference>
<keyword evidence="3" id="KW-0597">Phosphoprotein</keyword>
<protein>
    <recommendedName>
        <fullName evidence="17">Kinesin motor domain-containing protein</fullName>
    </recommendedName>
</protein>
<dbReference type="InterPro" id="IPR001752">
    <property type="entry name" value="Kinesin_motor_dom"/>
</dbReference>
<feature type="coiled-coil region" evidence="15">
    <location>
        <begin position="421"/>
        <end position="534"/>
    </location>
</feature>
<dbReference type="InterPro" id="IPR036961">
    <property type="entry name" value="Kinesin_motor_dom_sf"/>
</dbReference>
<feature type="binding site" evidence="14">
    <location>
        <begin position="151"/>
        <end position="158"/>
    </location>
    <ligand>
        <name>ATP</name>
        <dbReference type="ChEBI" id="CHEBI:30616"/>
    </ligand>
</feature>
<comment type="similarity">
    <text evidence="13">Belongs to the TRAFAC class myosin-kinesin ATPase superfamily. Kinesin family. KIN-5/BimC subfamily.</text>
</comment>
<evidence type="ECO:0000259" key="17">
    <source>
        <dbReference type="PROSITE" id="PS50067"/>
    </source>
</evidence>
<name>A0AAV9IEM2_9RHOD</name>
<dbReference type="InterPro" id="IPR047149">
    <property type="entry name" value="KIF11-like"/>
</dbReference>
<dbReference type="FunFam" id="3.40.850.10:FF:000051">
    <property type="entry name" value="Kinesin-like protein bimC"/>
    <property type="match status" value="1"/>
</dbReference>
<keyword evidence="9 15" id="KW-0175">Coiled coil</keyword>
<dbReference type="Pfam" id="PF13931">
    <property type="entry name" value="Microtub_bind"/>
    <property type="match status" value="1"/>
</dbReference>
<feature type="region of interest" description="Disordered" evidence="16">
    <location>
        <begin position="1058"/>
        <end position="1082"/>
    </location>
</feature>
<gene>
    <name evidence="18" type="ORF">GAYE_SCF17G3773</name>
</gene>
<dbReference type="SUPFAM" id="SSF52540">
    <property type="entry name" value="P-loop containing nucleoside triphosphate hydrolases"/>
    <property type="match status" value="1"/>
</dbReference>
<dbReference type="CDD" id="cd01364">
    <property type="entry name" value="KISc_BimC_Eg5"/>
    <property type="match status" value="1"/>
</dbReference>
<dbReference type="Proteomes" id="UP001300502">
    <property type="component" value="Unassembled WGS sequence"/>
</dbReference>
<dbReference type="GO" id="GO:0090307">
    <property type="term" value="P:mitotic spindle assembly"/>
    <property type="evidence" value="ECO:0007669"/>
    <property type="project" value="TreeGrafter"/>
</dbReference>
<dbReference type="AlphaFoldDB" id="A0AAV9IEM2"/>
<keyword evidence="7" id="KW-0498">Mitosis</keyword>
<evidence type="ECO:0000256" key="2">
    <source>
        <dbReference type="ARBA" id="ARBA00022490"/>
    </source>
</evidence>
<dbReference type="GO" id="GO:0051231">
    <property type="term" value="P:spindle elongation"/>
    <property type="evidence" value="ECO:0007669"/>
    <property type="project" value="TreeGrafter"/>
</dbReference>
<dbReference type="GO" id="GO:0072686">
    <property type="term" value="C:mitotic spindle"/>
    <property type="evidence" value="ECO:0007669"/>
    <property type="project" value="TreeGrafter"/>
</dbReference>
<dbReference type="GO" id="GO:0008574">
    <property type="term" value="F:plus-end-directed microtubule motor activity"/>
    <property type="evidence" value="ECO:0007669"/>
    <property type="project" value="TreeGrafter"/>
</dbReference>
<keyword evidence="2" id="KW-0963">Cytoplasm</keyword>
<feature type="region of interest" description="Disordered" evidence="16">
    <location>
        <begin position="1"/>
        <end position="51"/>
    </location>
</feature>
<dbReference type="InterPro" id="IPR027417">
    <property type="entry name" value="P-loop_NTPase"/>
</dbReference>
<evidence type="ECO:0000256" key="7">
    <source>
        <dbReference type="ARBA" id="ARBA00022776"/>
    </source>
</evidence>
<dbReference type="PROSITE" id="PS50067">
    <property type="entry name" value="KINESIN_MOTOR_2"/>
    <property type="match status" value="1"/>
</dbReference>
<proteinExistence type="inferred from homology"/>
<feature type="compositionally biased region" description="Polar residues" evidence="16">
    <location>
        <begin position="1065"/>
        <end position="1082"/>
    </location>
</feature>
<evidence type="ECO:0000256" key="16">
    <source>
        <dbReference type="SAM" id="MobiDB-lite"/>
    </source>
</evidence>
<feature type="region of interest" description="Disordered" evidence="16">
    <location>
        <begin position="156"/>
        <end position="181"/>
    </location>
</feature>
<dbReference type="SMART" id="SM00129">
    <property type="entry name" value="KISc"/>
    <property type="match status" value="1"/>
</dbReference>
<evidence type="ECO:0000256" key="15">
    <source>
        <dbReference type="SAM" id="Coils"/>
    </source>
</evidence>
<evidence type="ECO:0000256" key="1">
    <source>
        <dbReference type="ARBA" id="ARBA00004245"/>
    </source>
</evidence>
<dbReference type="GO" id="GO:0007018">
    <property type="term" value="P:microtubule-based movement"/>
    <property type="evidence" value="ECO:0007669"/>
    <property type="project" value="InterPro"/>
</dbReference>
<dbReference type="Pfam" id="PF00225">
    <property type="entry name" value="Kinesin"/>
    <property type="match status" value="1"/>
</dbReference>
<evidence type="ECO:0000256" key="8">
    <source>
        <dbReference type="ARBA" id="ARBA00022840"/>
    </source>
</evidence>
<dbReference type="GO" id="GO:0005876">
    <property type="term" value="C:spindle microtubule"/>
    <property type="evidence" value="ECO:0007669"/>
    <property type="project" value="TreeGrafter"/>
</dbReference>
<keyword evidence="11" id="KW-0206">Cytoskeleton</keyword>
<feature type="coiled-coil region" evidence="15">
    <location>
        <begin position="595"/>
        <end position="883"/>
    </location>
</feature>
<keyword evidence="6 14" id="KW-0547">Nucleotide-binding</keyword>
<dbReference type="PROSITE" id="PS00411">
    <property type="entry name" value="KINESIN_MOTOR_1"/>
    <property type="match status" value="1"/>
</dbReference>
<dbReference type="PANTHER" id="PTHR47970:SF12">
    <property type="entry name" value="KINESIN FAMILY MEMBER 11"/>
    <property type="match status" value="1"/>
</dbReference>